<evidence type="ECO:0000313" key="2">
    <source>
        <dbReference type="EMBL" id="GGS48467.1"/>
    </source>
</evidence>
<keyword evidence="3" id="KW-1185">Reference proteome</keyword>
<feature type="region of interest" description="Disordered" evidence="1">
    <location>
        <begin position="45"/>
        <end position="104"/>
    </location>
</feature>
<proteinExistence type="predicted"/>
<protein>
    <submittedName>
        <fullName evidence="2">Uncharacterized protein</fullName>
    </submittedName>
</protein>
<comment type="caution">
    <text evidence="2">The sequence shown here is derived from an EMBL/GenBank/DDBJ whole genome shotgun (WGS) entry which is preliminary data.</text>
</comment>
<gene>
    <name evidence="2" type="ORF">GCM10010253_23670</name>
</gene>
<name>A0ABQ2T2R5_STRBA</name>
<evidence type="ECO:0000313" key="3">
    <source>
        <dbReference type="Proteomes" id="UP000659767"/>
    </source>
</evidence>
<evidence type="ECO:0000256" key="1">
    <source>
        <dbReference type="SAM" id="MobiDB-lite"/>
    </source>
</evidence>
<accession>A0ABQ2T2R5</accession>
<dbReference type="EMBL" id="BMSZ01000005">
    <property type="protein sequence ID" value="GGS48467.1"/>
    <property type="molecule type" value="Genomic_DNA"/>
</dbReference>
<dbReference type="Proteomes" id="UP000659767">
    <property type="component" value="Unassembled WGS sequence"/>
</dbReference>
<sequence>MPACPLPAARAGAAAPAVSIAPDSAKANAGIVVDLRLLMVSPLPVARPADGTAHGRSARTDADMRPGARQRRVFGRSPARKAYGNGPPQQWRIGPGARATRRLG</sequence>
<organism evidence="2 3">
    <name type="scientific">Streptomyces badius</name>
    <dbReference type="NCBI Taxonomy" id="1941"/>
    <lineage>
        <taxon>Bacteria</taxon>
        <taxon>Bacillati</taxon>
        <taxon>Actinomycetota</taxon>
        <taxon>Actinomycetes</taxon>
        <taxon>Kitasatosporales</taxon>
        <taxon>Streptomycetaceae</taxon>
        <taxon>Streptomyces</taxon>
    </lineage>
</organism>
<reference evidence="3" key="1">
    <citation type="journal article" date="2019" name="Int. J. Syst. Evol. Microbiol.">
        <title>The Global Catalogue of Microorganisms (GCM) 10K type strain sequencing project: providing services to taxonomists for standard genome sequencing and annotation.</title>
        <authorList>
            <consortium name="The Broad Institute Genomics Platform"/>
            <consortium name="The Broad Institute Genome Sequencing Center for Infectious Disease"/>
            <person name="Wu L."/>
            <person name="Ma J."/>
        </authorList>
    </citation>
    <scope>NUCLEOTIDE SEQUENCE [LARGE SCALE GENOMIC DNA]</scope>
    <source>
        <strain evidence="3">JCM 4350</strain>
    </source>
</reference>